<feature type="signal peptide" evidence="1">
    <location>
        <begin position="1"/>
        <end position="21"/>
    </location>
</feature>
<comment type="caution">
    <text evidence="2">The sequence shown here is derived from an EMBL/GenBank/DDBJ whole genome shotgun (WGS) entry which is preliminary data.</text>
</comment>
<accession>A0AAE8N5E1</accession>
<name>A0AAE8N5E1_9PEZI</name>
<organism evidence="2 3">
    <name type="scientific">Cephalotrichum gorgonifer</name>
    <dbReference type="NCBI Taxonomy" id="2041049"/>
    <lineage>
        <taxon>Eukaryota</taxon>
        <taxon>Fungi</taxon>
        <taxon>Dikarya</taxon>
        <taxon>Ascomycota</taxon>
        <taxon>Pezizomycotina</taxon>
        <taxon>Sordariomycetes</taxon>
        <taxon>Hypocreomycetidae</taxon>
        <taxon>Microascales</taxon>
        <taxon>Microascaceae</taxon>
        <taxon>Cephalotrichum</taxon>
    </lineage>
</organism>
<keyword evidence="1" id="KW-0732">Signal</keyword>
<dbReference type="AlphaFoldDB" id="A0AAE8N5E1"/>
<keyword evidence="3" id="KW-1185">Reference proteome</keyword>
<reference evidence="2" key="1">
    <citation type="submission" date="2018-03" db="EMBL/GenBank/DDBJ databases">
        <authorList>
            <person name="Guldener U."/>
        </authorList>
    </citation>
    <scope>NUCLEOTIDE SEQUENCE</scope>
</reference>
<dbReference type="Proteomes" id="UP001187682">
    <property type="component" value="Unassembled WGS sequence"/>
</dbReference>
<proteinExistence type="predicted"/>
<gene>
    <name evidence="2" type="ORF">DNG_09295</name>
</gene>
<protein>
    <submittedName>
        <fullName evidence="2">Uncharacterized protein</fullName>
    </submittedName>
</protein>
<dbReference type="EMBL" id="ONZQ02000016">
    <property type="protein sequence ID" value="SPO06605.1"/>
    <property type="molecule type" value="Genomic_DNA"/>
</dbReference>
<evidence type="ECO:0000313" key="3">
    <source>
        <dbReference type="Proteomes" id="UP001187682"/>
    </source>
</evidence>
<evidence type="ECO:0000256" key="1">
    <source>
        <dbReference type="SAM" id="SignalP"/>
    </source>
</evidence>
<feature type="chain" id="PRO_5042216641" evidence="1">
    <location>
        <begin position="22"/>
        <end position="342"/>
    </location>
</feature>
<evidence type="ECO:0000313" key="2">
    <source>
        <dbReference type="EMBL" id="SPO06605.1"/>
    </source>
</evidence>
<sequence length="342" mass="36331">MATMFRSFFLLFAVLAVRVMGQQCTSYGIDYANGGDYYIDASSNSYFGFVTVFQGCAAENINPVLVSPNGNRYSCSSIPTNLEGQQVTSTCGIPYSSMTSGQWKIQIAGNQIQVQRTINLTVGFPETETVTATPTVVIGITSTPSAHTVQTTVQQTVTLILVPSTVTAPCGAGETQTVTDFRNVPTVVVEETVTRTQTQGQVTSRYQTTETTQASCHYPTNKRDLEGRDEAAIAAQTVTVTQTTFTVTQTSVTTIPPSTTTEAVFATVTATINPAPTTVCQGGGRPAVITVNPNQPAVTQTNLVYVTSYASGTVWVGQTQYTTITNSASATACWQAGGWYGL</sequence>